<evidence type="ECO:0000313" key="6">
    <source>
        <dbReference type="EMBL" id="UWX56684.1"/>
    </source>
</evidence>
<keyword evidence="3" id="KW-1133">Transmembrane helix</keyword>
<dbReference type="Pfam" id="PF04357">
    <property type="entry name" value="TamB"/>
    <property type="match status" value="1"/>
</dbReference>
<organism evidence="6 7">
    <name type="scientific">Maribacter litopenaei</name>
    <dbReference type="NCBI Taxonomy" id="2976127"/>
    <lineage>
        <taxon>Bacteria</taxon>
        <taxon>Pseudomonadati</taxon>
        <taxon>Bacteroidota</taxon>
        <taxon>Flavobacteriia</taxon>
        <taxon>Flavobacteriales</taxon>
        <taxon>Flavobacteriaceae</taxon>
        <taxon>Maribacter</taxon>
    </lineage>
</organism>
<protein>
    <submittedName>
        <fullName evidence="6">Translocation/assembly module TamB domain-containing protein</fullName>
    </submittedName>
</protein>
<comment type="subcellular location">
    <subcellularLocation>
        <location evidence="1">Membrane</location>
        <topology evidence="1">Single-pass membrane protein</topology>
    </subcellularLocation>
</comment>
<evidence type="ECO:0000256" key="3">
    <source>
        <dbReference type="ARBA" id="ARBA00022989"/>
    </source>
</evidence>
<dbReference type="InterPro" id="IPR007452">
    <property type="entry name" value="TamB_C"/>
</dbReference>
<evidence type="ECO:0000256" key="2">
    <source>
        <dbReference type="ARBA" id="ARBA00022692"/>
    </source>
</evidence>
<evidence type="ECO:0000256" key="4">
    <source>
        <dbReference type="ARBA" id="ARBA00023136"/>
    </source>
</evidence>
<evidence type="ECO:0000313" key="7">
    <source>
        <dbReference type="Proteomes" id="UP001059209"/>
    </source>
</evidence>
<dbReference type="EMBL" id="CP104205">
    <property type="protein sequence ID" value="UWX56684.1"/>
    <property type="molecule type" value="Genomic_DNA"/>
</dbReference>
<evidence type="ECO:0000256" key="1">
    <source>
        <dbReference type="ARBA" id="ARBA00004167"/>
    </source>
</evidence>
<evidence type="ECO:0000259" key="5">
    <source>
        <dbReference type="Pfam" id="PF04357"/>
    </source>
</evidence>
<sequence length="123" mass="13911">MKETATENRTQLNVNASKKLFNDRLIVTAGSALDVEGSAANSDTSTPVIGNVMLEYLLSEKGTYRLKGFRRQEYQNIIDGQLIVTGLAFIFDREFNKFSQLFSPVKVKTEDDIKENDNQKQEN</sequence>
<keyword evidence="7" id="KW-1185">Reference proteome</keyword>
<accession>A0ABY5YES5</accession>
<dbReference type="Proteomes" id="UP001059209">
    <property type="component" value="Chromosome"/>
</dbReference>
<proteinExistence type="predicted"/>
<keyword evidence="4" id="KW-0472">Membrane</keyword>
<keyword evidence="2" id="KW-0812">Transmembrane</keyword>
<name>A0ABY5YES5_9FLAO</name>
<gene>
    <name evidence="6" type="ORF">NYZ99_02450</name>
</gene>
<feature type="domain" description="Translocation and assembly module TamB C-terminal" evidence="5">
    <location>
        <begin position="5"/>
        <end position="92"/>
    </location>
</feature>
<reference evidence="6" key="1">
    <citation type="submission" date="2022-09" db="EMBL/GenBank/DDBJ databases">
        <title>Maribacter litopenaei sp. nov., isolated from the intestinal tract of the Pacific White Shrimp, Litopenaeus vannamei.</title>
        <authorList>
            <person name="Kim S.Y."/>
            <person name="Hwang C.Y."/>
        </authorList>
    </citation>
    <scope>NUCLEOTIDE SEQUENCE</scope>
    <source>
        <strain evidence="6">HL-LV01</strain>
    </source>
</reference>